<proteinExistence type="predicted"/>
<protein>
    <recommendedName>
        <fullName evidence="3">F-box domain-containing protein</fullName>
    </recommendedName>
</protein>
<dbReference type="OrthoDB" id="2736529at2759"/>
<dbReference type="Proteomes" id="UP000703269">
    <property type="component" value="Unassembled WGS sequence"/>
</dbReference>
<dbReference type="AlphaFoldDB" id="A0A9P3G500"/>
<name>A0A9P3G500_9APHY</name>
<reference evidence="1 2" key="1">
    <citation type="submission" date="2021-08" db="EMBL/GenBank/DDBJ databases">
        <title>Draft Genome Sequence of Phanerochaete sordida strain YK-624.</title>
        <authorList>
            <person name="Mori T."/>
            <person name="Dohra H."/>
            <person name="Suzuki T."/>
            <person name="Kawagishi H."/>
            <person name="Hirai H."/>
        </authorList>
    </citation>
    <scope>NUCLEOTIDE SEQUENCE [LARGE SCALE GENOMIC DNA]</scope>
    <source>
        <strain evidence="1 2">YK-624</strain>
    </source>
</reference>
<accession>A0A9P3G500</accession>
<dbReference type="EMBL" id="BPQB01000009">
    <property type="protein sequence ID" value="GJE88351.1"/>
    <property type="molecule type" value="Genomic_DNA"/>
</dbReference>
<comment type="caution">
    <text evidence="1">The sequence shown here is derived from an EMBL/GenBank/DDBJ whole genome shotgun (WGS) entry which is preliminary data.</text>
</comment>
<evidence type="ECO:0000313" key="1">
    <source>
        <dbReference type="EMBL" id="GJE88351.1"/>
    </source>
</evidence>
<evidence type="ECO:0008006" key="3">
    <source>
        <dbReference type="Google" id="ProtNLM"/>
    </source>
</evidence>
<keyword evidence="2" id="KW-1185">Reference proteome</keyword>
<sequence length="344" mass="36882">MWTHINFGSPNLARLFIERSRPLSLCAFVVSIPELPTPPFEQWSTEDTMLREALQRSRTLSLRLQVGSNLPASVVAQTAPLLEELTITTTSADAPMHKLAIDELFGGVRPQLRSLDLRGCHLPWRRGLYTGLTRLALSGALLALHPGADVLVALADSPGLEELALWFASAPGVLGVTQFTGSARPAPPLLLPRLRRLALRLPFYDTHYLLAALAPAPDVLADVHIVYPSGDLLGALAHLRVALPPPLFARVQDLRVARTRPASFEVAGTAQAQEGGDLRIHVEGHAQRLLKACAPLLEALTEGGGMPALRSVKVIDEGADGTAAESAVFAFSRLETVPCLTVGS</sequence>
<organism evidence="1 2">
    <name type="scientific">Phanerochaete sordida</name>
    <dbReference type="NCBI Taxonomy" id="48140"/>
    <lineage>
        <taxon>Eukaryota</taxon>
        <taxon>Fungi</taxon>
        <taxon>Dikarya</taxon>
        <taxon>Basidiomycota</taxon>
        <taxon>Agaricomycotina</taxon>
        <taxon>Agaricomycetes</taxon>
        <taxon>Polyporales</taxon>
        <taxon>Phanerochaetaceae</taxon>
        <taxon>Phanerochaete</taxon>
    </lineage>
</organism>
<gene>
    <name evidence="1" type="ORF">PsYK624_044340</name>
</gene>
<evidence type="ECO:0000313" key="2">
    <source>
        <dbReference type="Proteomes" id="UP000703269"/>
    </source>
</evidence>